<evidence type="ECO:0000256" key="3">
    <source>
        <dbReference type="ARBA" id="ARBA00022526"/>
    </source>
</evidence>
<name>A0A9X3S9F7_9ACTN</name>
<comment type="subunit">
    <text evidence="2">Homodimer.</text>
</comment>
<dbReference type="Gene3D" id="3.40.50.2000">
    <property type="entry name" value="Glycogen Phosphorylase B"/>
    <property type="match status" value="2"/>
</dbReference>
<dbReference type="SUPFAM" id="SSF53756">
    <property type="entry name" value="UDP-Glycosyltransferase/glycogen phosphorylase"/>
    <property type="match status" value="1"/>
</dbReference>
<comment type="caution">
    <text evidence="9">The sequence shown here is derived from an EMBL/GenBank/DDBJ whole genome shotgun (WGS) entry which is preliminary data.</text>
</comment>
<evidence type="ECO:0000256" key="1">
    <source>
        <dbReference type="ARBA" id="ARBA00009481"/>
    </source>
</evidence>
<dbReference type="InterPro" id="IPR049438">
    <property type="entry name" value="TreT_GT1"/>
</dbReference>
<keyword evidence="6" id="KW-0119">Carbohydrate metabolism</keyword>
<sequence>MTVTTDVRAPALELVPVGSLALDRFDRVLPAAAMEAVRRAQRLGRAELAGRRIWHLNSTARGGGVAEMLVPLLAYARGAGVDARWAVIAGDGPFFALTKRLHNRLHGVPGDGGPLGDLERASYEAALAPNAADLRDLLRPADIVILHDPQTAGLIGHVKACGATAVWRCHVGLDTPNDLAREAWSFLEPYVLQADAYVFSRESFVWEGLDPARRAIVAPSIDVFSPKNQELEPDAVDGILEAAGLRPAGGGPPVFQRIDGSIGGVTRRAELIEERPLGRGERYVLQVSRWDALKDPLGVIDGFAEHVAPHTDAHLVYAGPDVKAVADDPEGAAVFDAAVERWRALPAERRERVHLALLPMVDSQENAAIVNALQRGADVVVQKSLAEGFGLTVAEAMWKRRVVVASRIGGIQDQIEHYRSGILLDDPYDLREYGLAVRRLLQAPERAVEMGDRAHERVRDRYLGTHSIVDYLALIERLL</sequence>
<evidence type="ECO:0000256" key="6">
    <source>
        <dbReference type="ARBA" id="ARBA00023277"/>
    </source>
</evidence>
<dbReference type="GO" id="GO:0016757">
    <property type="term" value="F:glycosyltransferase activity"/>
    <property type="evidence" value="ECO:0007669"/>
    <property type="project" value="UniProtKB-KW"/>
</dbReference>
<dbReference type="Proteomes" id="UP001149140">
    <property type="component" value="Unassembled WGS sequence"/>
</dbReference>
<dbReference type="PANTHER" id="PTHR47779">
    <property type="entry name" value="SYNTHASE (CCG-9), PUTATIVE (AFU_ORTHOLOGUE AFUA_3G12100)-RELATED"/>
    <property type="match status" value="1"/>
</dbReference>
<comment type="similarity">
    <text evidence="1">Belongs to the glycosyltransferase group 1 family. Glycosyltransferase 4 subfamily.</text>
</comment>
<dbReference type="InterPro" id="IPR001296">
    <property type="entry name" value="Glyco_trans_1"/>
</dbReference>
<proteinExistence type="inferred from homology"/>
<evidence type="ECO:0000256" key="4">
    <source>
        <dbReference type="ARBA" id="ARBA00022676"/>
    </source>
</evidence>
<dbReference type="Pfam" id="PF00534">
    <property type="entry name" value="Glycos_transf_1"/>
    <property type="match status" value="1"/>
</dbReference>
<keyword evidence="5 9" id="KW-0808">Transferase</keyword>
<dbReference type="AlphaFoldDB" id="A0A9X3S9F7"/>
<evidence type="ECO:0000256" key="2">
    <source>
        <dbReference type="ARBA" id="ARBA00011738"/>
    </source>
</evidence>
<reference evidence="9" key="1">
    <citation type="submission" date="2022-10" db="EMBL/GenBank/DDBJ databases">
        <title>The WGS of Solirubrobacter ginsenosidimutans DSM 21036.</title>
        <authorList>
            <person name="Jiang Z."/>
        </authorList>
    </citation>
    <scope>NUCLEOTIDE SEQUENCE</scope>
    <source>
        <strain evidence="9">DSM 21036</strain>
    </source>
</reference>
<keyword evidence="3" id="KW-0313">Glucose metabolism</keyword>
<keyword evidence="4 9" id="KW-0328">Glycosyltransferase</keyword>
<dbReference type="PANTHER" id="PTHR47779:SF1">
    <property type="entry name" value="SYNTHASE (CCG-9), PUTATIVE (AFU_ORTHOLOGUE AFUA_3G12100)-RELATED"/>
    <property type="match status" value="1"/>
</dbReference>
<evidence type="ECO:0000313" key="9">
    <source>
        <dbReference type="EMBL" id="MDA0164968.1"/>
    </source>
</evidence>
<feature type="domain" description="Glycosyl transferase family 1" evidence="7">
    <location>
        <begin position="271"/>
        <end position="456"/>
    </location>
</feature>
<evidence type="ECO:0000259" key="7">
    <source>
        <dbReference type="Pfam" id="PF00534"/>
    </source>
</evidence>
<dbReference type="EC" id="2.4.-.-" evidence="9"/>
<feature type="domain" description="Trehalose synthase N-terminal" evidence="8">
    <location>
        <begin position="55"/>
        <end position="205"/>
    </location>
</feature>
<dbReference type="InterPro" id="IPR052078">
    <property type="entry name" value="Trehalose_Metab_GTase"/>
</dbReference>
<evidence type="ECO:0000256" key="5">
    <source>
        <dbReference type="ARBA" id="ARBA00022679"/>
    </source>
</evidence>
<dbReference type="GO" id="GO:0006006">
    <property type="term" value="P:glucose metabolic process"/>
    <property type="evidence" value="ECO:0007669"/>
    <property type="project" value="UniProtKB-KW"/>
</dbReference>
<gene>
    <name evidence="9" type="ORF">OM076_32155</name>
</gene>
<dbReference type="RefSeq" id="WP_270044223.1">
    <property type="nucleotide sequence ID" value="NZ_JAPDOD010000040.1"/>
</dbReference>
<accession>A0A9X3S9F7</accession>
<evidence type="ECO:0000259" key="8">
    <source>
        <dbReference type="Pfam" id="PF21269"/>
    </source>
</evidence>
<dbReference type="Pfam" id="PF21269">
    <property type="entry name" value="TreT_GT1"/>
    <property type="match status" value="1"/>
</dbReference>
<dbReference type="EMBL" id="JAPDOD010000040">
    <property type="protein sequence ID" value="MDA0164968.1"/>
    <property type="molecule type" value="Genomic_DNA"/>
</dbReference>
<keyword evidence="10" id="KW-1185">Reference proteome</keyword>
<evidence type="ECO:0000313" key="10">
    <source>
        <dbReference type="Proteomes" id="UP001149140"/>
    </source>
</evidence>
<organism evidence="9 10">
    <name type="scientific">Solirubrobacter ginsenosidimutans</name>
    <dbReference type="NCBI Taxonomy" id="490573"/>
    <lineage>
        <taxon>Bacteria</taxon>
        <taxon>Bacillati</taxon>
        <taxon>Actinomycetota</taxon>
        <taxon>Thermoleophilia</taxon>
        <taxon>Solirubrobacterales</taxon>
        <taxon>Solirubrobacteraceae</taxon>
        <taxon>Solirubrobacter</taxon>
    </lineage>
</organism>
<protein>
    <submittedName>
        <fullName evidence="9">Glycosyltransferase</fullName>
        <ecNumber evidence="9">2.4.-.-</ecNumber>
    </submittedName>
</protein>